<keyword evidence="9" id="KW-1185">Reference proteome</keyword>
<evidence type="ECO:0000256" key="5">
    <source>
        <dbReference type="ARBA" id="ARBA00023163"/>
    </source>
</evidence>
<proteinExistence type="inferred from homology"/>
<evidence type="ECO:0000313" key="9">
    <source>
        <dbReference type="Proteomes" id="UP000520767"/>
    </source>
</evidence>
<dbReference type="GO" id="GO:0006352">
    <property type="term" value="P:DNA-templated transcription initiation"/>
    <property type="evidence" value="ECO:0007669"/>
    <property type="project" value="InterPro"/>
</dbReference>
<organism evidence="8 9">
    <name type="scientific">Actinophytocola algeriensis</name>
    <dbReference type="NCBI Taxonomy" id="1768010"/>
    <lineage>
        <taxon>Bacteria</taxon>
        <taxon>Bacillati</taxon>
        <taxon>Actinomycetota</taxon>
        <taxon>Actinomycetes</taxon>
        <taxon>Pseudonocardiales</taxon>
        <taxon>Pseudonocardiaceae</taxon>
    </lineage>
</organism>
<gene>
    <name evidence="8" type="ORF">FHR82_006378</name>
</gene>
<dbReference type="Pfam" id="PF08281">
    <property type="entry name" value="Sigma70_r4_2"/>
    <property type="match status" value="1"/>
</dbReference>
<dbReference type="GO" id="GO:0016987">
    <property type="term" value="F:sigma factor activity"/>
    <property type="evidence" value="ECO:0007669"/>
    <property type="project" value="UniProtKB-KW"/>
</dbReference>
<evidence type="ECO:0000256" key="3">
    <source>
        <dbReference type="ARBA" id="ARBA00023082"/>
    </source>
</evidence>
<dbReference type="Gene3D" id="1.10.1740.10">
    <property type="match status" value="1"/>
</dbReference>
<dbReference type="InterPro" id="IPR039425">
    <property type="entry name" value="RNA_pol_sigma-70-like"/>
</dbReference>
<evidence type="ECO:0000259" key="6">
    <source>
        <dbReference type="Pfam" id="PF04542"/>
    </source>
</evidence>
<dbReference type="InterPro" id="IPR014284">
    <property type="entry name" value="RNA_pol_sigma-70_dom"/>
</dbReference>
<dbReference type="InterPro" id="IPR013324">
    <property type="entry name" value="RNA_pol_sigma_r3/r4-like"/>
</dbReference>
<dbReference type="InterPro" id="IPR013325">
    <property type="entry name" value="RNA_pol_sigma_r2"/>
</dbReference>
<dbReference type="PANTHER" id="PTHR43133:SF8">
    <property type="entry name" value="RNA POLYMERASE SIGMA FACTOR HI_1459-RELATED"/>
    <property type="match status" value="1"/>
</dbReference>
<dbReference type="InterPro" id="IPR036388">
    <property type="entry name" value="WH-like_DNA-bd_sf"/>
</dbReference>
<dbReference type="Gene3D" id="1.10.10.10">
    <property type="entry name" value="Winged helix-like DNA-binding domain superfamily/Winged helix DNA-binding domain"/>
    <property type="match status" value="1"/>
</dbReference>
<comment type="similarity">
    <text evidence="1">Belongs to the sigma-70 factor family. ECF subfamily.</text>
</comment>
<dbReference type="RefSeq" id="WP_184814206.1">
    <property type="nucleotide sequence ID" value="NZ_JACHJQ010000007.1"/>
</dbReference>
<dbReference type="EMBL" id="JACHJQ010000007">
    <property type="protein sequence ID" value="MBB4910120.1"/>
    <property type="molecule type" value="Genomic_DNA"/>
</dbReference>
<dbReference type="InterPro" id="IPR013249">
    <property type="entry name" value="RNA_pol_sigma70_r4_t2"/>
</dbReference>
<protein>
    <submittedName>
        <fullName evidence="8">RNA polymerase sigma-70 factor (ECF subfamily)</fullName>
    </submittedName>
</protein>
<dbReference type="AlphaFoldDB" id="A0A7W7QAR2"/>
<keyword evidence="2" id="KW-0805">Transcription regulation</keyword>
<dbReference type="Proteomes" id="UP000520767">
    <property type="component" value="Unassembled WGS sequence"/>
</dbReference>
<evidence type="ECO:0000259" key="7">
    <source>
        <dbReference type="Pfam" id="PF08281"/>
    </source>
</evidence>
<dbReference type="SUPFAM" id="SSF88659">
    <property type="entry name" value="Sigma3 and sigma4 domains of RNA polymerase sigma factors"/>
    <property type="match status" value="1"/>
</dbReference>
<dbReference type="SUPFAM" id="SSF88946">
    <property type="entry name" value="Sigma2 domain of RNA polymerase sigma factors"/>
    <property type="match status" value="1"/>
</dbReference>
<sequence length="194" mass="21647">MAEETRDLSGIGRDPDLFEAFYRQHIEAVQRFVARRVADPHLVADLTAEVFLAVVRSAHTYRADRGSVVGWLYGVAHNVVSAERRRRAREHRAHERVAGRRELTGEDVARIEDRVDAEARARQLGAAMDQLGRGERAVLELVALDGLTVTDAAHALHIKPVTARVRLHRATRALRDHLVPPAVTELTIAPEVMP</sequence>
<comment type="caution">
    <text evidence="8">The sequence shown here is derived from an EMBL/GenBank/DDBJ whole genome shotgun (WGS) entry which is preliminary data.</text>
</comment>
<evidence type="ECO:0000313" key="8">
    <source>
        <dbReference type="EMBL" id="MBB4910120.1"/>
    </source>
</evidence>
<feature type="domain" description="RNA polymerase sigma-70 region 2" evidence="6">
    <location>
        <begin position="21"/>
        <end position="89"/>
    </location>
</feature>
<keyword evidence="5" id="KW-0804">Transcription</keyword>
<keyword evidence="3" id="KW-0731">Sigma factor</keyword>
<evidence type="ECO:0000256" key="2">
    <source>
        <dbReference type="ARBA" id="ARBA00023015"/>
    </source>
</evidence>
<name>A0A7W7QAR2_9PSEU</name>
<feature type="domain" description="RNA polymerase sigma factor 70 region 4 type 2" evidence="7">
    <location>
        <begin position="122"/>
        <end position="174"/>
    </location>
</feature>
<dbReference type="GO" id="GO:0003677">
    <property type="term" value="F:DNA binding"/>
    <property type="evidence" value="ECO:0007669"/>
    <property type="project" value="UniProtKB-KW"/>
</dbReference>
<evidence type="ECO:0000256" key="4">
    <source>
        <dbReference type="ARBA" id="ARBA00023125"/>
    </source>
</evidence>
<dbReference type="PANTHER" id="PTHR43133">
    <property type="entry name" value="RNA POLYMERASE ECF-TYPE SIGMA FACTO"/>
    <property type="match status" value="1"/>
</dbReference>
<accession>A0A7W7QAR2</accession>
<keyword evidence="4" id="KW-0238">DNA-binding</keyword>
<reference evidence="8 9" key="1">
    <citation type="submission" date="2020-08" db="EMBL/GenBank/DDBJ databases">
        <title>Genomic Encyclopedia of Type Strains, Phase III (KMG-III): the genomes of soil and plant-associated and newly described type strains.</title>
        <authorList>
            <person name="Whitman W."/>
        </authorList>
    </citation>
    <scope>NUCLEOTIDE SEQUENCE [LARGE SCALE GENOMIC DNA]</scope>
    <source>
        <strain evidence="8 9">CECT 8960</strain>
    </source>
</reference>
<dbReference type="NCBIfam" id="TIGR02937">
    <property type="entry name" value="sigma70-ECF"/>
    <property type="match status" value="1"/>
</dbReference>
<dbReference type="Pfam" id="PF04542">
    <property type="entry name" value="Sigma70_r2"/>
    <property type="match status" value="1"/>
</dbReference>
<dbReference type="InterPro" id="IPR007627">
    <property type="entry name" value="RNA_pol_sigma70_r2"/>
</dbReference>
<evidence type="ECO:0000256" key="1">
    <source>
        <dbReference type="ARBA" id="ARBA00010641"/>
    </source>
</evidence>